<dbReference type="Proteomes" id="UP000241167">
    <property type="component" value="Unassembled WGS sequence"/>
</dbReference>
<protein>
    <recommendedName>
        <fullName evidence="3">DUF3800 domain-containing protein</fullName>
    </recommendedName>
</protein>
<dbReference type="EMBL" id="PXYI01000013">
    <property type="protein sequence ID" value="PSJ36562.1"/>
    <property type="molecule type" value="Genomic_DNA"/>
</dbReference>
<comment type="caution">
    <text evidence="1">The sequence shown here is derived from an EMBL/GenBank/DDBJ whole genome shotgun (WGS) entry which is preliminary data.</text>
</comment>
<organism evidence="1 2">
    <name type="scientific">Allosphingosinicella deserti</name>
    <dbReference type="NCBI Taxonomy" id="2116704"/>
    <lineage>
        <taxon>Bacteria</taxon>
        <taxon>Pseudomonadati</taxon>
        <taxon>Pseudomonadota</taxon>
        <taxon>Alphaproteobacteria</taxon>
        <taxon>Sphingomonadales</taxon>
        <taxon>Sphingomonadaceae</taxon>
        <taxon>Allosphingosinicella</taxon>
    </lineage>
</organism>
<reference evidence="1 2" key="1">
    <citation type="submission" date="2018-03" db="EMBL/GenBank/DDBJ databases">
        <title>The draft genome of Sphingosinicella sp. GL-C-18.</title>
        <authorList>
            <person name="Liu L."/>
            <person name="Li L."/>
            <person name="Liang L."/>
            <person name="Zhang X."/>
            <person name="Wang T."/>
        </authorList>
    </citation>
    <scope>NUCLEOTIDE SEQUENCE [LARGE SCALE GENOMIC DNA]</scope>
    <source>
        <strain evidence="1 2">GL-C-18</strain>
    </source>
</reference>
<sequence length="287" mass="32313">MIYVDEAGTSTRDAVLVVASVLVEPDSQYRVLEKKLGEIADERVPSQIRKGFHFHAKELFNGGKQFSRDEWAFPDRLATLKAILNLIRDHAIPVAFAASLKQVDWSTVIAGLKEKRITPEKWDHAIAFSQAMVKADLFLRKYLSGSEIGVVVAEDVTDRRELLRRVGLFARQAPYVLMPDQQHASSQDQAIGRSPPPSWIRIDHIVDDPHFMPKAGGPLLGLADAAAFTLRRCLERQPLGDDLLREMLHPEDAEIFLSNEANFTSPATSWILNTRAYWGLPFPSEFR</sequence>
<accession>A0A2P7QF06</accession>
<dbReference type="AlphaFoldDB" id="A0A2P7QF06"/>
<gene>
    <name evidence="1" type="ORF">C7I55_26215</name>
</gene>
<evidence type="ECO:0000313" key="2">
    <source>
        <dbReference type="Proteomes" id="UP000241167"/>
    </source>
</evidence>
<proteinExistence type="predicted"/>
<name>A0A2P7QF06_9SPHN</name>
<evidence type="ECO:0008006" key="3">
    <source>
        <dbReference type="Google" id="ProtNLM"/>
    </source>
</evidence>
<evidence type="ECO:0000313" key="1">
    <source>
        <dbReference type="EMBL" id="PSJ36562.1"/>
    </source>
</evidence>
<keyword evidence="2" id="KW-1185">Reference proteome</keyword>